<reference evidence="2" key="1">
    <citation type="submission" date="2018-05" db="EMBL/GenBank/DDBJ databases">
        <authorList>
            <person name="Lanie J.A."/>
            <person name="Ng W.-L."/>
            <person name="Kazmierczak K.M."/>
            <person name="Andrzejewski T.M."/>
            <person name="Davidsen T.M."/>
            <person name="Wayne K.J."/>
            <person name="Tettelin H."/>
            <person name="Glass J.I."/>
            <person name="Rusch D."/>
            <person name="Podicherti R."/>
            <person name="Tsui H.-C.T."/>
            <person name="Winkler M.E."/>
        </authorList>
    </citation>
    <scope>NUCLEOTIDE SEQUENCE</scope>
</reference>
<organism evidence="2">
    <name type="scientific">marine metagenome</name>
    <dbReference type="NCBI Taxonomy" id="408172"/>
    <lineage>
        <taxon>unclassified sequences</taxon>
        <taxon>metagenomes</taxon>
        <taxon>ecological metagenomes</taxon>
    </lineage>
</organism>
<feature type="non-terminal residue" evidence="2">
    <location>
        <position position="125"/>
    </location>
</feature>
<name>A0A383F4W2_9ZZZZ</name>
<feature type="domain" description="Endoribonuclease YicC-like N-terminal" evidence="1">
    <location>
        <begin position="2"/>
        <end position="119"/>
    </location>
</feature>
<gene>
    <name evidence="2" type="ORF">METZ01_LOCUS516484</name>
</gene>
<dbReference type="InterPro" id="IPR005229">
    <property type="entry name" value="YicC/YloC-like"/>
</dbReference>
<dbReference type="AlphaFoldDB" id="A0A383F4W2"/>
<protein>
    <recommendedName>
        <fullName evidence="1">Endoribonuclease YicC-like N-terminal domain-containing protein</fullName>
    </recommendedName>
</protein>
<proteinExistence type="predicted"/>
<evidence type="ECO:0000259" key="1">
    <source>
        <dbReference type="Pfam" id="PF03755"/>
    </source>
</evidence>
<accession>A0A383F4W2</accession>
<dbReference type="PANTHER" id="PTHR30636">
    <property type="entry name" value="UPF0701 PROTEIN YICC"/>
    <property type="match status" value="1"/>
</dbReference>
<dbReference type="GO" id="GO:0004521">
    <property type="term" value="F:RNA endonuclease activity"/>
    <property type="evidence" value="ECO:0007669"/>
    <property type="project" value="InterPro"/>
</dbReference>
<dbReference type="PANTHER" id="PTHR30636:SF3">
    <property type="entry name" value="UPF0701 PROTEIN YICC"/>
    <property type="match status" value="1"/>
</dbReference>
<dbReference type="EMBL" id="UINC01231196">
    <property type="protein sequence ID" value="SVE63630.1"/>
    <property type="molecule type" value="Genomic_DNA"/>
</dbReference>
<sequence>MIKSMTGFASVSHENELVSFSVTVRSLNHRYLDVHVRVPPTLVELEQDIRSLVQQRVARGRVELTLVARLKTKASVELDVNETLVAALVKTGIEATKRGWVETGLTAGELLRFPGVATVREITTD</sequence>
<evidence type="ECO:0000313" key="2">
    <source>
        <dbReference type="EMBL" id="SVE63630.1"/>
    </source>
</evidence>
<dbReference type="InterPro" id="IPR013527">
    <property type="entry name" value="YicC-like_N"/>
</dbReference>
<dbReference type="Pfam" id="PF03755">
    <property type="entry name" value="YicC-like_N"/>
    <property type="match status" value="1"/>
</dbReference>